<evidence type="ECO:0000313" key="1">
    <source>
        <dbReference type="EMBL" id="KZT28768.1"/>
    </source>
</evidence>
<gene>
    <name evidence="1" type="ORF">NEOLEDRAFT_778028</name>
</gene>
<dbReference type="InParanoid" id="A0A165UVP3"/>
<evidence type="ECO:0000313" key="2">
    <source>
        <dbReference type="Proteomes" id="UP000076761"/>
    </source>
</evidence>
<dbReference type="STRING" id="1314782.A0A165UVP3"/>
<dbReference type="EMBL" id="KV425556">
    <property type="protein sequence ID" value="KZT28768.1"/>
    <property type="molecule type" value="Genomic_DNA"/>
</dbReference>
<reference evidence="1 2" key="1">
    <citation type="journal article" date="2016" name="Mol. Biol. Evol.">
        <title>Comparative Genomics of Early-Diverging Mushroom-Forming Fungi Provides Insights into the Origins of Lignocellulose Decay Capabilities.</title>
        <authorList>
            <person name="Nagy L.G."/>
            <person name="Riley R."/>
            <person name="Tritt A."/>
            <person name="Adam C."/>
            <person name="Daum C."/>
            <person name="Floudas D."/>
            <person name="Sun H."/>
            <person name="Yadav J.S."/>
            <person name="Pangilinan J."/>
            <person name="Larsson K.H."/>
            <person name="Matsuura K."/>
            <person name="Barry K."/>
            <person name="Labutti K."/>
            <person name="Kuo R."/>
            <person name="Ohm R.A."/>
            <person name="Bhattacharya S.S."/>
            <person name="Shirouzu T."/>
            <person name="Yoshinaga Y."/>
            <person name="Martin F.M."/>
            <person name="Grigoriev I.V."/>
            <person name="Hibbett D.S."/>
        </authorList>
    </citation>
    <scope>NUCLEOTIDE SEQUENCE [LARGE SCALE GENOMIC DNA]</scope>
    <source>
        <strain evidence="1 2">HHB14362 ss-1</strain>
    </source>
</reference>
<organism evidence="1 2">
    <name type="scientific">Neolentinus lepideus HHB14362 ss-1</name>
    <dbReference type="NCBI Taxonomy" id="1314782"/>
    <lineage>
        <taxon>Eukaryota</taxon>
        <taxon>Fungi</taxon>
        <taxon>Dikarya</taxon>
        <taxon>Basidiomycota</taxon>
        <taxon>Agaricomycotina</taxon>
        <taxon>Agaricomycetes</taxon>
        <taxon>Gloeophyllales</taxon>
        <taxon>Gloeophyllaceae</taxon>
        <taxon>Neolentinus</taxon>
    </lineage>
</organism>
<proteinExistence type="predicted"/>
<evidence type="ECO:0008006" key="3">
    <source>
        <dbReference type="Google" id="ProtNLM"/>
    </source>
</evidence>
<accession>A0A165UVP3</accession>
<dbReference type="Proteomes" id="UP000076761">
    <property type="component" value="Unassembled WGS sequence"/>
</dbReference>
<keyword evidence="2" id="KW-1185">Reference proteome</keyword>
<dbReference type="OrthoDB" id="2748701at2759"/>
<protein>
    <recommendedName>
        <fullName evidence="3">F-box domain-containing protein</fullName>
    </recommendedName>
</protein>
<dbReference type="AlphaFoldDB" id="A0A165UVP3"/>
<sequence>MDKIPLEICERMFSFACTDGGKTGSSLSAVSKYVRDASRRVRFQSVSLENYDQLRKFHILLEKLPSRHRNVHNLLLTGPKGPETPNTDGLDRQASLRAIRAWKDRLHEEGKEASLFVARLVRAVAPTVRVLSFFIPPESQIEFTHIGVCLPVLEELTVQDANILCPVTITETVELFPNLKRVHLAGPYVDHLDHVLRLLPLFGPSVTHIRMTGLEQSRRDPYELKARQLPASRALDAEQERPKLPESLREIVVQMGPEPSTNFRIFSPGFLPYELIREHLQDLSGESGGPKITMLAAQTNLDDYNLTAAKEMWLDRGNGGPGCWAL</sequence>
<name>A0A165UVP3_9AGAM</name>